<gene>
    <name evidence="2" type="ORF">AWM70_02150</name>
</gene>
<keyword evidence="3" id="KW-1185">Reference proteome</keyword>
<feature type="region of interest" description="Disordered" evidence="1">
    <location>
        <begin position="41"/>
        <end position="71"/>
    </location>
</feature>
<evidence type="ECO:0008006" key="4">
    <source>
        <dbReference type="Google" id="ProtNLM"/>
    </source>
</evidence>
<evidence type="ECO:0000313" key="3">
    <source>
        <dbReference type="Proteomes" id="UP000092573"/>
    </source>
</evidence>
<accession>A0A1B1MWI4</accession>
<dbReference type="STRING" id="1462996.AWM70_02150"/>
<dbReference type="RefSeq" id="WP_068693960.1">
    <property type="nucleotide sequence ID" value="NZ_CP014167.1"/>
</dbReference>
<evidence type="ECO:0000313" key="2">
    <source>
        <dbReference type="EMBL" id="ANS73528.1"/>
    </source>
</evidence>
<name>A0A1B1MWI4_9BACL</name>
<dbReference type="EMBL" id="CP014167">
    <property type="protein sequence ID" value="ANS73528.1"/>
    <property type="molecule type" value="Genomic_DNA"/>
</dbReference>
<dbReference type="Proteomes" id="UP000092573">
    <property type="component" value="Chromosome"/>
</dbReference>
<dbReference type="AlphaFoldDB" id="A0A1B1MWI4"/>
<dbReference type="OrthoDB" id="2365803at2"/>
<dbReference type="KEGG" id="pyg:AWM70_02150"/>
<sequence>MSKSAAKKYRDKRIREGKLNPGTGRSPFAAADLRSRMTKTKQEMLQHSSRKHKNQLLEGSREDSFFCRETA</sequence>
<proteinExistence type="predicted"/>
<evidence type="ECO:0000256" key="1">
    <source>
        <dbReference type="SAM" id="MobiDB-lite"/>
    </source>
</evidence>
<feature type="compositionally biased region" description="Basic residues" evidence="1">
    <location>
        <begin position="1"/>
        <end position="12"/>
    </location>
</feature>
<organism evidence="2 3">
    <name type="scientific">Paenibacillus yonginensis</name>
    <dbReference type="NCBI Taxonomy" id="1462996"/>
    <lineage>
        <taxon>Bacteria</taxon>
        <taxon>Bacillati</taxon>
        <taxon>Bacillota</taxon>
        <taxon>Bacilli</taxon>
        <taxon>Bacillales</taxon>
        <taxon>Paenibacillaceae</taxon>
        <taxon>Paenibacillus</taxon>
    </lineage>
</organism>
<reference evidence="2 3" key="1">
    <citation type="submission" date="2016-01" db="EMBL/GenBank/DDBJ databases">
        <title>Complete Genome Sequence of Paenibacillus yonginensis DCY84, a novel Plant Growth-Promoting Bacteria with Elicitation of Induced Systemic Resistance.</title>
        <authorList>
            <person name="Kim Y.J."/>
            <person name="Yang D.C."/>
            <person name="Sukweenadhi J."/>
        </authorList>
    </citation>
    <scope>NUCLEOTIDE SEQUENCE [LARGE SCALE GENOMIC DNA]</scope>
    <source>
        <strain evidence="2 3">DCY84</strain>
    </source>
</reference>
<feature type="compositionally biased region" description="Basic and acidic residues" evidence="1">
    <location>
        <begin position="59"/>
        <end position="71"/>
    </location>
</feature>
<protein>
    <recommendedName>
        <fullName evidence="4">YqkK</fullName>
    </recommendedName>
</protein>
<feature type="region of interest" description="Disordered" evidence="1">
    <location>
        <begin position="1"/>
        <end position="28"/>
    </location>
</feature>